<sequence>MTTLDITEDIVGRGTREGAALFRDWFTELDHTANTGGQSAYVFVMGSINEILKSFDLPVVFPEINSLQTAVRHVAHEYLDVAESYGYSPDICGYVKADVGTQLQGGQHPMAKIPPPSLTVLTNACNTYIKWAEIWERMYKTPVFTIDIPGTRQDGCQTWPGSSDFEADRKYIEVQLRELITVCEEVTGKKFDIDKFREVLTHANTMSRSWKRILELNNSKPSLFNALTDGTIFLGVANGFRGTEEGARYFERLVEEMEYKAAHGIGQTVEEKYRLLFVGVPCYPIFRRFNELFTDWGGTFVNSTYLWFASGGTNRGYEYDLADPIASLAEGTLISVRDAMDSMFHQNVALKDMAEEFDVDGIIYHPIKSCRTVSTGLADSRKHMTEELGIPSLFIESDMMDRRVVSEAQMKNRIDAFFEGLESRQKHAATGEKG</sequence>
<gene>
    <name evidence="5" type="ORF">MNBD_ACTINO01-2444</name>
</gene>
<name>A0A3B0T396_9ZZZZ</name>
<keyword evidence="4" id="KW-0411">Iron-sulfur</keyword>
<comment type="similarity">
    <text evidence="1">Belongs to the FldB/FldC dehydratase alpha/beta subunit family.</text>
</comment>
<evidence type="ECO:0000256" key="1">
    <source>
        <dbReference type="ARBA" id="ARBA00005806"/>
    </source>
</evidence>
<evidence type="ECO:0000256" key="2">
    <source>
        <dbReference type="ARBA" id="ARBA00022723"/>
    </source>
</evidence>
<evidence type="ECO:0000256" key="3">
    <source>
        <dbReference type="ARBA" id="ARBA00023004"/>
    </source>
</evidence>
<accession>A0A3B0T396</accession>
<dbReference type="Gene3D" id="3.40.50.11890">
    <property type="match status" value="1"/>
</dbReference>
<reference evidence="5" key="1">
    <citation type="submission" date="2018-06" db="EMBL/GenBank/DDBJ databases">
        <authorList>
            <person name="Zhirakovskaya E."/>
        </authorList>
    </citation>
    <scope>NUCLEOTIDE SEQUENCE</scope>
</reference>
<keyword evidence="3" id="KW-0408">Iron</keyword>
<dbReference type="EMBL" id="UOEI01000489">
    <property type="protein sequence ID" value="VAW06809.1"/>
    <property type="molecule type" value="Genomic_DNA"/>
</dbReference>
<dbReference type="AlphaFoldDB" id="A0A3B0T396"/>
<organism evidence="5">
    <name type="scientific">hydrothermal vent metagenome</name>
    <dbReference type="NCBI Taxonomy" id="652676"/>
    <lineage>
        <taxon>unclassified sequences</taxon>
        <taxon>metagenomes</taxon>
        <taxon>ecological metagenomes</taxon>
    </lineage>
</organism>
<dbReference type="InterPro" id="IPR010327">
    <property type="entry name" value="FldB/FldC_alpha/beta"/>
</dbReference>
<keyword evidence="2" id="KW-0479">Metal-binding</keyword>
<evidence type="ECO:0000313" key="5">
    <source>
        <dbReference type="EMBL" id="VAW06809.1"/>
    </source>
</evidence>
<dbReference type="GO" id="GO:0046872">
    <property type="term" value="F:metal ion binding"/>
    <property type="evidence" value="ECO:0007669"/>
    <property type="project" value="UniProtKB-KW"/>
</dbReference>
<dbReference type="PANTHER" id="PTHR30548:SF4">
    <property type="entry name" value="SUBUNIT OF OXYGEN-SENSITIVE 2-HYDROXYISOCAPROYL-COA DEHYDRATASE"/>
    <property type="match status" value="1"/>
</dbReference>
<proteinExistence type="inferred from homology"/>
<evidence type="ECO:0000256" key="4">
    <source>
        <dbReference type="ARBA" id="ARBA00023014"/>
    </source>
</evidence>
<dbReference type="Pfam" id="PF06050">
    <property type="entry name" value="HGD-D"/>
    <property type="match status" value="1"/>
</dbReference>
<protein>
    <submittedName>
        <fullName evidence="5">Similar to benzoyl-CoA reductase subunit B</fullName>
    </submittedName>
</protein>
<dbReference type="Gene3D" id="3.40.50.11900">
    <property type="match status" value="1"/>
</dbReference>
<dbReference type="PANTHER" id="PTHR30548">
    <property type="entry name" value="2-HYDROXYGLUTARYL-COA DEHYDRATASE, D-COMPONENT-RELATED"/>
    <property type="match status" value="1"/>
</dbReference>
<dbReference type="GO" id="GO:0051536">
    <property type="term" value="F:iron-sulfur cluster binding"/>
    <property type="evidence" value="ECO:0007669"/>
    <property type="project" value="UniProtKB-KW"/>
</dbReference>